<protein>
    <submittedName>
        <fullName evidence="3">Uncharacterized protein</fullName>
    </submittedName>
</protein>
<name>A0AAN9VWV8_9ORTH</name>
<keyword evidence="2" id="KW-0732">Signal</keyword>
<dbReference type="Proteomes" id="UP001378592">
    <property type="component" value="Unassembled WGS sequence"/>
</dbReference>
<evidence type="ECO:0000313" key="4">
    <source>
        <dbReference type="Proteomes" id="UP001378592"/>
    </source>
</evidence>
<dbReference type="EMBL" id="JAZDUA010000033">
    <property type="protein sequence ID" value="KAK7871823.1"/>
    <property type="molecule type" value="Genomic_DNA"/>
</dbReference>
<organism evidence="3 4">
    <name type="scientific">Gryllus longicercus</name>
    <dbReference type="NCBI Taxonomy" id="2509291"/>
    <lineage>
        <taxon>Eukaryota</taxon>
        <taxon>Metazoa</taxon>
        <taxon>Ecdysozoa</taxon>
        <taxon>Arthropoda</taxon>
        <taxon>Hexapoda</taxon>
        <taxon>Insecta</taxon>
        <taxon>Pterygota</taxon>
        <taxon>Neoptera</taxon>
        <taxon>Polyneoptera</taxon>
        <taxon>Orthoptera</taxon>
        <taxon>Ensifera</taxon>
        <taxon>Gryllidea</taxon>
        <taxon>Grylloidea</taxon>
        <taxon>Gryllidae</taxon>
        <taxon>Gryllinae</taxon>
        <taxon>Gryllus</taxon>
    </lineage>
</organism>
<evidence type="ECO:0000256" key="2">
    <source>
        <dbReference type="SAM" id="SignalP"/>
    </source>
</evidence>
<sequence length="290" mass="30974">MAATARASSKTSTTATGLVLALTLALVLVPADGNGQCAKYPLDQLRNMLTLLKDVVHAPVGKAAVDCSDKAKECLMKKKLLMRSGSCELLGGPCKLQDGSPGAVRASLDEWRAAGRLVGECAPPPRCNATHVLVRRHWLAPAGRCVPVGQLLCACACQSPPPSPFPDCDCDRGPSLQPAPFGGYECAHTCHGTCSPQIGRPRGSCAFPPLAVHPLAVERPDEVSRRSPILGRMYHHLRDNEGCVLKTDAPRANSDPQRLNPYISRRDVVAPQASAAELRAERSEYPFLSE</sequence>
<comment type="caution">
    <text evidence="3">The sequence shown here is derived from an EMBL/GenBank/DDBJ whole genome shotgun (WGS) entry which is preliminary data.</text>
</comment>
<gene>
    <name evidence="3" type="ORF">R5R35_006423</name>
</gene>
<evidence type="ECO:0000313" key="3">
    <source>
        <dbReference type="EMBL" id="KAK7871823.1"/>
    </source>
</evidence>
<accession>A0AAN9VWV8</accession>
<keyword evidence="4" id="KW-1185">Reference proteome</keyword>
<proteinExistence type="predicted"/>
<feature type="region of interest" description="Disordered" evidence="1">
    <location>
        <begin position="247"/>
        <end position="266"/>
    </location>
</feature>
<feature type="chain" id="PRO_5042925617" evidence="2">
    <location>
        <begin position="34"/>
        <end position="290"/>
    </location>
</feature>
<evidence type="ECO:0000256" key="1">
    <source>
        <dbReference type="SAM" id="MobiDB-lite"/>
    </source>
</evidence>
<reference evidence="3 4" key="1">
    <citation type="submission" date="2024-03" db="EMBL/GenBank/DDBJ databases">
        <title>The genome assembly and annotation of the cricket Gryllus longicercus Weissman &amp; Gray.</title>
        <authorList>
            <person name="Szrajer S."/>
            <person name="Gray D."/>
            <person name="Ylla G."/>
        </authorList>
    </citation>
    <scope>NUCLEOTIDE SEQUENCE [LARGE SCALE GENOMIC DNA]</scope>
    <source>
        <strain evidence="3">DAG 2021-001</strain>
        <tissue evidence="3">Whole body minus gut</tissue>
    </source>
</reference>
<dbReference type="AlphaFoldDB" id="A0AAN9VWV8"/>
<feature type="signal peptide" evidence="2">
    <location>
        <begin position="1"/>
        <end position="33"/>
    </location>
</feature>